<dbReference type="Pfam" id="PF05065">
    <property type="entry name" value="Phage_capsid"/>
    <property type="match status" value="1"/>
</dbReference>
<comment type="caution">
    <text evidence="3">The sequence shown here is derived from an EMBL/GenBank/DDBJ whole genome shotgun (WGS) entry which is preliminary data.</text>
</comment>
<evidence type="ECO:0000313" key="3">
    <source>
        <dbReference type="EMBL" id="TSD62813.1"/>
    </source>
</evidence>
<dbReference type="OrthoDB" id="8444243at2"/>
<reference evidence="3 4" key="1">
    <citation type="submission" date="2019-07" db="EMBL/GenBank/DDBJ databases">
        <authorList>
            <person name="Zhao L.H."/>
        </authorList>
    </citation>
    <scope>NUCLEOTIDE SEQUENCE [LARGE SCALE GENOMIC DNA]</scope>
    <source>
        <strain evidence="3 4">Co35</strain>
    </source>
</reference>
<evidence type="ECO:0000256" key="1">
    <source>
        <dbReference type="ARBA" id="ARBA00004328"/>
    </source>
</evidence>
<dbReference type="Gene3D" id="3.30.2320.10">
    <property type="entry name" value="hypothetical protein PF0899 domain"/>
    <property type="match status" value="1"/>
</dbReference>
<comment type="subcellular location">
    <subcellularLocation>
        <location evidence="1">Virion</location>
    </subcellularLocation>
</comment>
<dbReference type="Proteomes" id="UP000316988">
    <property type="component" value="Unassembled WGS sequence"/>
</dbReference>
<keyword evidence="4" id="KW-1185">Reference proteome</keyword>
<evidence type="ECO:0000313" key="4">
    <source>
        <dbReference type="Proteomes" id="UP000316988"/>
    </source>
</evidence>
<dbReference type="InterPro" id="IPR024455">
    <property type="entry name" value="Phage_capsid"/>
</dbReference>
<dbReference type="Gene3D" id="3.30.2400.10">
    <property type="entry name" value="Major capsid protein gp5"/>
    <property type="match status" value="1"/>
</dbReference>
<sequence length="425" mass="45439">MQQTPAVANPSVIEAHWPTSNSAYGRRLHRRTLMSTITSLEAQRSQVLLKGQAVIDRAKAENRDLTASEIKQVDEVHDLVRGEIDPAIIAAKKKAKDSSALFDAIGALGNDESTSDAFRLFGRGAKSHAANVAERMLDRSALGDGRKALLTGASVELDPGAASISLDIHNDPRLPLTFLELLPGVRREAAQYVYMQQVGRDNQAAIVPAGEAKPTSIYSAGPKQGSLQVFAHMSEPIDQYLLSDVSTLSNFLQAEMLYGLQVAVEDEVLNGDGSAGHLTGLLQTSGIQVQTPAADALTTLRAAATKIEVLGFNANAFVLNPLDWEAIETARNSSGSFDLGGPVDRAARTVWGTQVTLSTRLPQGTGVALDTQVVSVDYDSTGVKFEAGTVGEDFLRNQIRFRNEGRFGVAVYQPAGVVQITLSDD</sequence>
<feature type="domain" description="Phage capsid-like C-terminal" evidence="2">
    <location>
        <begin position="190"/>
        <end position="420"/>
    </location>
</feature>
<proteinExistence type="predicted"/>
<organism evidence="3 4">
    <name type="scientific">Aeromicrobium piscarium</name>
    <dbReference type="NCBI Taxonomy" id="2590901"/>
    <lineage>
        <taxon>Bacteria</taxon>
        <taxon>Bacillati</taxon>
        <taxon>Actinomycetota</taxon>
        <taxon>Actinomycetes</taxon>
        <taxon>Propionibacteriales</taxon>
        <taxon>Nocardioidaceae</taxon>
        <taxon>Aeromicrobium</taxon>
    </lineage>
</organism>
<dbReference type="NCBIfam" id="TIGR01554">
    <property type="entry name" value="major_cap_HK97"/>
    <property type="match status" value="1"/>
</dbReference>
<dbReference type="InterPro" id="IPR054612">
    <property type="entry name" value="Phage_capsid-like_C"/>
</dbReference>
<name>A0A554S931_9ACTN</name>
<dbReference type="SUPFAM" id="SSF56563">
    <property type="entry name" value="Major capsid protein gp5"/>
    <property type="match status" value="1"/>
</dbReference>
<protein>
    <submittedName>
        <fullName evidence="3">Phage major capsid protein</fullName>
    </submittedName>
</protein>
<accession>A0A554S931</accession>
<gene>
    <name evidence="3" type="ORF">FNM00_10600</name>
</gene>
<dbReference type="AlphaFoldDB" id="A0A554S931"/>
<dbReference type="EMBL" id="VLNT01000007">
    <property type="protein sequence ID" value="TSD62813.1"/>
    <property type="molecule type" value="Genomic_DNA"/>
</dbReference>
<evidence type="ECO:0000259" key="2">
    <source>
        <dbReference type="Pfam" id="PF05065"/>
    </source>
</evidence>